<name>A0A1B6IEB3_9HEMI</name>
<dbReference type="InterPro" id="IPR001619">
    <property type="entry name" value="Sec1-like"/>
</dbReference>
<dbReference type="Gene3D" id="3.90.830.10">
    <property type="entry name" value="Syntaxin Binding Protein 1, Chain A, domain 2"/>
    <property type="match status" value="1"/>
</dbReference>
<organism evidence="2">
    <name type="scientific">Homalodisca liturata</name>
    <dbReference type="NCBI Taxonomy" id="320908"/>
    <lineage>
        <taxon>Eukaryota</taxon>
        <taxon>Metazoa</taxon>
        <taxon>Ecdysozoa</taxon>
        <taxon>Arthropoda</taxon>
        <taxon>Hexapoda</taxon>
        <taxon>Insecta</taxon>
        <taxon>Pterygota</taxon>
        <taxon>Neoptera</taxon>
        <taxon>Paraneoptera</taxon>
        <taxon>Hemiptera</taxon>
        <taxon>Auchenorrhyncha</taxon>
        <taxon>Membracoidea</taxon>
        <taxon>Cicadellidae</taxon>
        <taxon>Cicadellinae</taxon>
        <taxon>Proconiini</taxon>
        <taxon>Homalodisca</taxon>
    </lineage>
</organism>
<accession>A0A1B6IEB3</accession>
<dbReference type="InterPro" id="IPR036045">
    <property type="entry name" value="Sec1-like_sf"/>
</dbReference>
<dbReference type="PANTHER" id="PTHR11679">
    <property type="entry name" value="VESICLE PROTEIN SORTING-ASSOCIATED"/>
    <property type="match status" value="1"/>
</dbReference>
<protein>
    <recommendedName>
        <fullName evidence="3">Vacuolar protein sorting-associated protein 45</fullName>
    </recommendedName>
</protein>
<proteinExistence type="inferred from homology"/>
<dbReference type="Gene3D" id="3.40.50.1910">
    <property type="match status" value="1"/>
</dbReference>
<dbReference type="SUPFAM" id="SSF56815">
    <property type="entry name" value="Sec1/munc18-like (SM) proteins"/>
    <property type="match status" value="1"/>
</dbReference>
<gene>
    <name evidence="2" type="ORF">g.18131</name>
</gene>
<sequence>MAQVHSVVGNCEQFMNEFQRKAKSHQKVESIADMKAFVENYPQFKKMSGTVSKHVAVISELSSQVGKRNLLEVSEMEQELACQNQHSQQLQRLRSLLVGSKVRDEEALRLVLLYALRYKKHSNNDITGLVDALKRRGLSEDMIKMVVNIIEYGSSQDSAAENIMSQETVVKITKRLFKDLKGVENVYTQHVPLVRETLEDLIKGRLKDTTYPFLGNSAPGRRVQDVIVFIVGGVTYEESLSVYQLNRSSTTGGVRIVLGGSTVHNTESFLEEVRAATHGLPTSHRAHRYSRN</sequence>
<dbReference type="AlphaFoldDB" id="A0A1B6IEB3"/>
<dbReference type="Pfam" id="PF00995">
    <property type="entry name" value="Sec1"/>
    <property type="match status" value="1"/>
</dbReference>
<dbReference type="InterPro" id="IPR043127">
    <property type="entry name" value="Sec-1-like_dom3a"/>
</dbReference>
<evidence type="ECO:0008006" key="3">
    <source>
        <dbReference type="Google" id="ProtNLM"/>
    </source>
</evidence>
<evidence type="ECO:0000256" key="1">
    <source>
        <dbReference type="ARBA" id="ARBA00009884"/>
    </source>
</evidence>
<evidence type="ECO:0000313" key="2">
    <source>
        <dbReference type="EMBL" id="JAS85278.1"/>
    </source>
</evidence>
<dbReference type="InterPro" id="IPR027482">
    <property type="entry name" value="Sec1-like_dom2"/>
</dbReference>
<comment type="similarity">
    <text evidence="1">Belongs to the STXBP/unc-18/SEC1 family.</text>
</comment>
<dbReference type="EMBL" id="GECU01022428">
    <property type="protein sequence ID" value="JAS85278.1"/>
    <property type="molecule type" value="Transcribed_RNA"/>
</dbReference>
<dbReference type="GO" id="GO:0016192">
    <property type="term" value="P:vesicle-mediated transport"/>
    <property type="evidence" value="ECO:0007669"/>
    <property type="project" value="InterPro"/>
</dbReference>
<reference evidence="2" key="1">
    <citation type="submission" date="2015-11" db="EMBL/GenBank/DDBJ databases">
        <title>De novo transcriptome assembly of four potential Pierce s Disease insect vectors from Arizona vineyards.</title>
        <authorList>
            <person name="Tassone E.E."/>
        </authorList>
    </citation>
    <scope>NUCLEOTIDE SEQUENCE</scope>
</reference>